<evidence type="ECO:0000313" key="1">
    <source>
        <dbReference type="EMBL" id="KAI4808555.1"/>
    </source>
</evidence>
<sequence length="57" mass="6350">LSEDVVVDGCEERGEEARWRGKMSGCLQRNDAVPFAPSHISDFSPVHSAACEMTRER</sequence>
<accession>A0ACB9W6D0</accession>
<name>A0ACB9W6D0_CHAAC</name>
<keyword evidence="2" id="KW-1185">Reference proteome</keyword>
<proteinExistence type="predicted"/>
<feature type="non-terminal residue" evidence="1">
    <location>
        <position position="1"/>
    </location>
</feature>
<comment type="caution">
    <text evidence="1">The sequence shown here is derived from an EMBL/GenBank/DDBJ whole genome shotgun (WGS) entry which is preliminary data.</text>
</comment>
<feature type="non-terminal residue" evidence="1">
    <location>
        <position position="57"/>
    </location>
</feature>
<dbReference type="Proteomes" id="UP001057452">
    <property type="component" value="Chromosome 18"/>
</dbReference>
<gene>
    <name evidence="1" type="ORF">KUCAC02_000612</name>
</gene>
<evidence type="ECO:0000313" key="2">
    <source>
        <dbReference type="Proteomes" id="UP001057452"/>
    </source>
</evidence>
<dbReference type="EMBL" id="CM043802">
    <property type="protein sequence ID" value="KAI4808555.1"/>
    <property type="molecule type" value="Genomic_DNA"/>
</dbReference>
<organism evidence="1 2">
    <name type="scientific">Chaenocephalus aceratus</name>
    <name type="common">Blackfin icefish</name>
    <name type="synonym">Chaenichthys aceratus</name>
    <dbReference type="NCBI Taxonomy" id="36190"/>
    <lineage>
        <taxon>Eukaryota</taxon>
        <taxon>Metazoa</taxon>
        <taxon>Chordata</taxon>
        <taxon>Craniata</taxon>
        <taxon>Vertebrata</taxon>
        <taxon>Euteleostomi</taxon>
        <taxon>Actinopterygii</taxon>
        <taxon>Neopterygii</taxon>
        <taxon>Teleostei</taxon>
        <taxon>Neoteleostei</taxon>
        <taxon>Acanthomorphata</taxon>
        <taxon>Eupercaria</taxon>
        <taxon>Perciformes</taxon>
        <taxon>Notothenioidei</taxon>
        <taxon>Channichthyidae</taxon>
        <taxon>Chaenocephalus</taxon>
    </lineage>
</organism>
<protein>
    <submittedName>
        <fullName evidence="1">Uncharacterized protein</fullName>
    </submittedName>
</protein>
<reference evidence="1" key="1">
    <citation type="submission" date="2022-05" db="EMBL/GenBank/DDBJ databases">
        <title>Chromosome-level genome of Chaenocephalus aceratus.</title>
        <authorList>
            <person name="Park H."/>
        </authorList>
    </citation>
    <scope>NUCLEOTIDE SEQUENCE</scope>
    <source>
        <strain evidence="1">KU_202001</strain>
    </source>
</reference>